<dbReference type="AlphaFoldDB" id="A0A182IJQ7"/>
<dbReference type="InterPro" id="IPR019399">
    <property type="entry name" value="Parkin_co-regulated_protein"/>
</dbReference>
<sequence>MLLSGIVCGADRHSNRERAYQHCVRVVSPCRIPVYCIRGPRISRFRRFYLRGDVPISRECGPRGMWHFIKWHTPPEQLSYKRFLPLFFDGLCEVTFPYREFARHGVKELLEAGTERQIFETVPMLILPMRDALSTRNPDIMIATLRALQQLLRVGPSIGIVLVPYYRQLLPMLNLFKQKRINIGDQIDFRAGRHVGDVINDTLELLERCGGPDAYLNIKYMVPTYESSLDALSGSLLYTQPKRFGNH</sequence>
<dbReference type="VEuPathDB" id="VectorBase:AATE000457"/>
<evidence type="ECO:0000313" key="1">
    <source>
        <dbReference type="EnsemblMetazoa" id="AATE000457-PA.1"/>
    </source>
</evidence>
<dbReference type="PANTHER" id="PTHR21207:SF2">
    <property type="entry name" value="PARKIN COREGULATED GENE PROTEIN"/>
    <property type="match status" value="1"/>
</dbReference>
<dbReference type="Pfam" id="PF10274">
    <property type="entry name" value="ParcG"/>
    <property type="match status" value="1"/>
</dbReference>
<dbReference type="EnsemblMetazoa" id="AATE000457-RA">
    <property type="protein sequence ID" value="AATE000457-PA.1"/>
    <property type="gene ID" value="AATE000457"/>
</dbReference>
<accession>A0A182IJQ7</accession>
<dbReference type="STRING" id="41427.A0A182IJQ7"/>
<dbReference type="GO" id="GO:0051879">
    <property type="term" value="F:Hsp90 protein binding"/>
    <property type="evidence" value="ECO:0007669"/>
    <property type="project" value="TreeGrafter"/>
</dbReference>
<dbReference type="SUPFAM" id="SSF48371">
    <property type="entry name" value="ARM repeat"/>
    <property type="match status" value="1"/>
</dbReference>
<dbReference type="InterPro" id="IPR016024">
    <property type="entry name" value="ARM-type_fold"/>
</dbReference>
<organism evidence="1">
    <name type="scientific">Anopheles atroparvus</name>
    <name type="common">European mosquito</name>
    <dbReference type="NCBI Taxonomy" id="41427"/>
    <lineage>
        <taxon>Eukaryota</taxon>
        <taxon>Metazoa</taxon>
        <taxon>Ecdysozoa</taxon>
        <taxon>Arthropoda</taxon>
        <taxon>Hexapoda</taxon>
        <taxon>Insecta</taxon>
        <taxon>Pterygota</taxon>
        <taxon>Neoptera</taxon>
        <taxon>Endopterygota</taxon>
        <taxon>Diptera</taxon>
        <taxon>Nematocera</taxon>
        <taxon>Culicoidea</taxon>
        <taxon>Culicidae</taxon>
        <taxon>Anophelinae</taxon>
        <taxon>Anopheles</taxon>
    </lineage>
</organism>
<reference evidence="1" key="1">
    <citation type="submission" date="2022-08" db="UniProtKB">
        <authorList>
            <consortium name="EnsemblMetazoa"/>
        </authorList>
    </citation>
    <scope>IDENTIFICATION</scope>
    <source>
        <strain evidence="1">EBRO</strain>
    </source>
</reference>
<protein>
    <submittedName>
        <fullName evidence="1">Uncharacterized protein</fullName>
    </submittedName>
</protein>
<dbReference type="GO" id="GO:0030544">
    <property type="term" value="F:Hsp70 protein binding"/>
    <property type="evidence" value="ECO:0007669"/>
    <property type="project" value="TreeGrafter"/>
</dbReference>
<dbReference type="PANTHER" id="PTHR21207">
    <property type="entry name" value="PARKIN COREGULATED GENE PROTEIN PARK2 COREGULATED"/>
    <property type="match status" value="1"/>
</dbReference>
<proteinExistence type="predicted"/>
<name>A0A182IJQ7_ANOAO</name>